<dbReference type="OrthoDB" id="9798434at2"/>
<organism evidence="1 2">
    <name type="scientific">Paraburkholderia phenazinium</name>
    <dbReference type="NCBI Taxonomy" id="60549"/>
    <lineage>
        <taxon>Bacteria</taxon>
        <taxon>Pseudomonadati</taxon>
        <taxon>Pseudomonadota</taxon>
        <taxon>Betaproteobacteria</taxon>
        <taxon>Burkholderiales</taxon>
        <taxon>Burkholderiaceae</taxon>
        <taxon>Paraburkholderia</taxon>
    </lineage>
</organism>
<reference evidence="1 2" key="1">
    <citation type="submission" date="2016-10" db="EMBL/GenBank/DDBJ databases">
        <authorList>
            <person name="de Groot N.N."/>
        </authorList>
    </citation>
    <scope>NUCLEOTIDE SEQUENCE [LARGE SCALE GENOMIC DNA]</scope>
    <source>
        <strain evidence="1 2">LMG 2247</strain>
    </source>
</reference>
<sequence length="256" mass="28530">MLTVQPLIRSAQHPSARYIADYFMTCEARHGDRPAKPIRLLDAIQNIAADRPGLVGRGPHSLMDRLLSRSGVRADHATIRKDADHFIGHAPFEEILPLIDAADTRCDDAFLSDVLVLAREQNRADVARALIPLGPSVGQVWLWLFSDPLILNHDECIQALIARFGSDGMNRGTPAPWEGCLRANVTTERLVESVLPMLHAAGADVMDARFEELEGETEQGVVALMHYRRKVQGDELRKVAEQAQGTREKPRPRKRL</sequence>
<dbReference type="EMBL" id="FNCJ01000006">
    <property type="protein sequence ID" value="SDG94270.1"/>
    <property type="molecule type" value="Genomic_DNA"/>
</dbReference>
<evidence type="ECO:0000313" key="1">
    <source>
        <dbReference type="EMBL" id="SDG94270.1"/>
    </source>
</evidence>
<accession>A0A1G7YEA2</accession>
<name>A0A1G7YEA2_9BURK</name>
<dbReference type="AlphaFoldDB" id="A0A1G7YEA2"/>
<evidence type="ECO:0000313" key="2">
    <source>
        <dbReference type="Proteomes" id="UP000199706"/>
    </source>
</evidence>
<dbReference type="Proteomes" id="UP000199706">
    <property type="component" value="Unassembled WGS sequence"/>
</dbReference>
<dbReference type="RefSeq" id="WP_090685416.1">
    <property type="nucleotide sequence ID" value="NZ_FNCJ01000006.1"/>
</dbReference>
<protein>
    <submittedName>
        <fullName evidence="1">Uncharacterized protein</fullName>
    </submittedName>
</protein>
<proteinExistence type="predicted"/>
<gene>
    <name evidence="1" type="ORF">SAMN05216466_106134</name>
</gene>